<evidence type="ECO:0000259" key="1">
    <source>
        <dbReference type="Pfam" id="PF13460"/>
    </source>
</evidence>
<dbReference type="PANTHER" id="PTHR43162:SF1">
    <property type="entry name" value="PRESTALK A DIFFERENTIATION PROTEIN A"/>
    <property type="match status" value="1"/>
</dbReference>
<feature type="domain" description="NAD(P)-binding" evidence="1">
    <location>
        <begin position="19"/>
        <end position="191"/>
    </location>
</feature>
<protein>
    <submittedName>
        <fullName evidence="2">Nucleotide-diphosphate-sugar epimerase</fullName>
    </submittedName>
</protein>
<dbReference type="Gene3D" id="3.40.50.720">
    <property type="entry name" value="NAD(P)-binding Rossmann-like Domain"/>
    <property type="match status" value="1"/>
</dbReference>
<accession>A0A6F8XQS5</accession>
<reference evidence="2 3" key="1">
    <citation type="submission" date="2020-03" db="EMBL/GenBank/DDBJ databases">
        <title>Whole genome shotgun sequence of Phytohabitans flavus NBRC 107702.</title>
        <authorList>
            <person name="Komaki H."/>
            <person name="Tamura T."/>
        </authorList>
    </citation>
    <scope>NUCLEOTIDE SEQUENCE [LARGE SCALE GENOMIC DNA]</scope>
    <source>
        <strain evidence="2 3">NBRC 107702</strain>
    </source>
</reference>
<dbReference type="KEGG" id="pfla:Pflav_025670"/>
<reference evidence="2 3" key="2">
    <citation type="submission" date="2020-03" db="EMBL/GenBank/DDBJ databases">
        <authorList>
            <person name="Ichikawa N."/>
            <person name="Kimura A."/>
            <person name="Kitahashi Y."/>
            <person name="Uohara A."/>
        </authorList>
    </citation>
    <scope>NUCLEOTIDE SEQUENCE [LARGE SCALE GENOMIC DNA]</scope>
    <source>
        <strain evidence="2 3">NBRC 107702</strain>
    </source>
</reference>
<dbReference type="SUPFAM" id="SSF51735">
    <property type="entry name" value="NAD(P)-binding Rossmann-fold domains"/>
    <property type="match status" value="1"/>
</dbReference>
<dbReference type="AlphaFoldDB" id="A0A6F8XQS5"/>
<evidence type="ECO:0000313" key="3">
    <source>
        <dbReference type="Proteomes" id="UP000502508"/>
    </source>
</evidence>
<sequence>MFKFEAWGMTDSKQILVTGATGNIGRHVVAGLLDRGVSVRALTRTPALAGLPDGVEAVAGDLTRPDTLRDALAGVDAVFLLWPFLSAEGVEEVARAIAEYARHVVYVSAANVDDARTPAENGLWGQVEDAVRRSGVEWTFLRPTGFATNTLEWADAIRAGRPVRIPYPEAARSLIHERDIADVAVRALTSPRHRDVAYVLSGPAAVTQAEQVRILGAAAGRPVPVEEATRDEARAAMLAWADADFADGALAYWASLVDSPERVTGTVAELTGRPARTFAEWAADHAGDFRPDAP</sequence>
<keyword evidence="3" id="KW-1185">Reference proteome</keyword>
<dbReference type="Proteomes" id="UP000502508">
    <property type="component" value="Chromosome"/>
</dbReference>
<organism evidence="2 3">
    <name type="scientific">Phytohabitans flavus</name>
    <dbReference type="NCBI Taxonomy" id="1076124"/>
    <lineage>
        <taxon>Bacteria</taxon>
        <taxon>Bacillati</taxon>
        <taxon>Actinomycetota</taxon>
        <taxon>Actinomycetes</taxon>
        <taxon>Micromonosporales</taxon>
        <taxon>Micromonosporaceae</taxon>
    </lineage>
</organism>
<dbReference type="InterPro" id="IPR051604">
    <property type="entry name" value="Ergot_Alk_Oxidoreductase"/>
</dbReference>
<dbReference type="PANTHER" id="PTHR43162">
    <property type="match status" value="1"/>
</dbReference>
<dbReference type="EMBL" id="AP022870">
    <property type="protein sequence ID" value="BCB76157.1"/>
    <property type="molecule type" value="Genomic_DNA"/>
</dbReference>
<gene>
    <name evidence="2" type="ORF">Pflav_025670</name>
</gene>
<dbReference type="InterPro" id="IPR036291">
    <property type="entry name" value="NAD(P)-bd_dom_sf"/>
</dbReference>
<dbReference type="InterPro" id="IPR016040">
    <property type="entry name" value="NAD(P)-bd_dom"/>
</dbReference>
<name>A0A6F8XQS5_9ACTN</name>
<evidence type="ECO:0000313" key="2">
    <source>
        <dbReference type="EMBL" id="BCB76157.1"/>
    </source>
</evidence>
<dbReference type="Pfam" id="PF13460">
    <property type="entry name" value="NAD_binding_10"/>
    <property type="match status" value="1"/>
</dbReference>
<proteinExistence type="predicted"/>